<evidence type="ECO:0000313" key="3">
    <source>
        <dbReference type="Proteomes" id="UP000321580"/>
    </source>
</evidence>
<dbReference type="PANTHER" id="PTHR12277:SF81">
    <property type="entry name" value="PROTEIN ABHD13"/>
    <property type="match status" value="1"/>
</dbReference>
<dbReference type="PANTHER" id="PTHR12277">
    <property type="entry name" value="ALPHA/BETA HYDROLASE DOMAIN-CONTAINING PROTEIN"/>
    <property type="match status" value="1"/>
</dbReference>
<evidence type="ECO:0000259" key="1">
    <source>
        <dbReference type="Pfam" id="PF00561"/>
    </source>
</evidence>
<dbReference type="RefSeq" id="WP_147166110.1">
    <property type="nucleotide sequence ID" value="NZ_VOOR01000005.1"/>
</dbReference>
<proteinExistence type="predicted"/>
<keyword evidence="2" id="KW-0378">Hydrolase</keyword>
<name>A0A5C6S1Y6_9BACT</name>
<dbReference type="InterPro" id="IPR000073">
    <property type="entry name" value="AB_hydrolase_1"/>
</dbReference>
<dbReference type="Gene3D" id="3.40.50.1820">
    <property type="entry name" value="alpha/beta hydrolase"/>
    <property type="match status" value="1"/>
</dbReference>
<comment type="caution">
    <text evidence="2">The sequence shown here is derived from an EMBL/GenBank/DDBJ whole genome shotgun (WGS) entry which is preliminary data.</text>
</comment>
<sequence length="268" mass="30144">MDIFLKSISIIGLAFLGGYLLLLGAIWAGQEAIIFQREELPLDYQFSFSGAFREVQLPAADGTGLHGLHFMARQPARGAVLYFHGNRGSLSRWGAEHTVFTSRGYDVLMPDYRGYGKSGGRPSEWALYQDAAEWLSWLKGRYPADSITIYGRSLGTGPASWLAAQDRCRSLILETPFDEMPHVFESQVFLPLPKGVFRHRFPNAEWLPTARCPVYIIAGSRDKLTPLYLARRLQPLLRAPSDFFLIEGGGHRNLPQFAEYQLVLDALF</sequence>
<protein>
    <submittedName>
        <fullName evidence="2">Alpha/beta hydrolase</fullName>
    </submittedName>
</protein>
<dbReference type="Pfam" id="PF00561">
    <property type="entry name" value="Abhydrolase_1"/>
    <property type="match status" value="1"/>
</dbReference>
<dbReference type="EMBL" id="VOOR01000005">
    <property type="protein sequence ID" value="TXB67989.1"/>
    <property type="molecule type" value="Genomic_DNA"/>
</dbReference>
<evidence type="ECO:0000313" key="2">
    <source>
        <dbReference type="EMBL" id="TXB67989.1"/>
    </source>
</evidence>
<dbReference type="GO" id="GO:0016787">
    <property type="term" value="F:hydrolase activity"/>
    <property type="evidence" value="ECO:0007669"/>
    <property type="project" value="UniProtKB-KW"/>
</dbReference>
<feature type="domain" description="AB hydrolase-1" evidence="1">
    <location>
        <begin position="79"/>
        <end position="185"/>
    </location>
</feature>
<keyword evidence="3" id="KW-1185">Reference proteome</keyword>
<dbReference type="OrthoDB" id="9777090at2"/>
<dbReference type="SUPFAM" id="SSF53474">
    <property type="entry name" value="alpha/beta-Hydrolases"/>
    <property type="match status" value="1"/>
</dbReference>
<dbReference type="AlphaFoldDB" id="A0A5C6S1Y6"/>
<accession>A0A5C6S1Y6</accession>
<gene>
    <name evidence="2" type="ORF">FRY97_03845</name>
</gene>
<reference evidence="2 3" key="1">
    <citation type="submission" date="2019-08" db="EMBL/GenBank/DDBJ databases">
        <title>Genome of Phaeodactylibacter luteus.</title>
        <authorList>
            <person name="Bowman J.P."/>
        </authorList>
    </citation>
    <scope>NUCLEOTIDE SEQUENCE [LARGE SCALE GENOMIC DNA]</scope>
    <source>
        <strain evidence="2 3">KCTC 42180</strain>
    </source>
</reference>
<dbReference type="InterPro" id="IPR029058">
    <property type="entry name" value="AB_hydrolase_fold"/>
</dbReference>
<dbReference type="Proteomes" id="UP000321580">
    <property type="component" value="Unassembled WGS sequence"/>
</dbReference>
<organism evidence="2 3">
    <name type="scientific">Phaeodactylibacter luteus</name>
    <dbReference type="NCBI Taxonomy" id="1564516"/>
    <lineage>
        <taxon>Bacteria</taxon>
        <taxon>Pseudomonadati</taxon>
        <taxon>Bacteroidota</taxon>
        <taxon>Saprospiria</taxon>
        <taxon>Saprospirales</taxon>
        <taxon>Haliscomenobacteraceae</taxon>
        <taxon>Phaeodactylibacter</taxon>
    </lineage>
</organism>